<dbReference type="PANTHER" id="PTHR42886:SF53">
    <property type="entry name" value="ALPHA_BETA-HYDROLASES SUPERFAMILY PROTEIN"/>
    <property type="match status" value="1"/>
</dbReference>
<dbReference type="SUPFAM" id="SSF53474">
    <property type="entry name" value="alpha/beta-Hydrolases"/>
    <property type="match status" value="1"/>
</dbReference>
<feature type="compositionally biased region" description="Low complexity" evidence="1">
    <location>
        <begin position="446"/>
        <end position="457"/>
    </location>
</feature>
<dbReference type="AlphaFoldDB" id="A0A317XMH9"/>
<evidence type="ECO:0000313" key="4">
    <source>
        <dbReference type="Proteomes" id="UP000246740"/>
    </source>
</evidence>
<accession>A0A317XMH9</accession>
<dbReference type="InterPro" id="IPR029058">
    <property type="entry name" value="AB_hydrolase_fold"/>
</dbReference>
<protein>
    <submittedName>
        <fullName evidence="3">Alpha/beta-hydrolase</fullName>
    </submittedName>
</protein>
<feature type="region of interest" description="Disordered" evidence="1">
    <location>
        <begin position="57"/>
        <end position="89"/>
    </location>
</feature>
<sequence length="469" mass="51296">MRETKITVPLTTREGVTINIVGVLAQIDMPPHAEAEEQPPLISGVTGTLPLFSLSANSTPSSSLAPTPLPSRPSASASQDPSAEAEAQRIDRIRKKDRVFRRRAYRTLPIDSAHTRGRKVAIILHGAHAHKDQTYHKQLARELPVDSFRFDFRANFETPGTWSISGLPDDMDDLQAVVVYLRDTLGYTVEIVVGHSRGALVGFAWLSKYCADSAPPALRVPYFVAVGARFEMSNIHERDPIYIPAFAKEGFYRLRVRVAGIEKEVHLYPSQIEDFANWPTRQITRDFPKKTDVLLIHGTADKTVPVSDVTSYSNMLSCALRRPGSCTVQLIDHADHNFRGFYPQVVEAIISWLDERRELAQVGVSAAALRDAELRGKPETSNPSDHARLQQKLDEIASASSAKSAAASKASFKRSQPGILPIESSSSVLIAESRSKYGSNFVAAAANADSSHPAADSEGAAPAPIKSRL</sequence>
<feature type="compositionally biased region" description="Low complexity" evidence="1">
    <location>
        <begin position="57"/>
        <end position="78"/>
    </location>
</feature>
<dbReference type="PANTHER" id="PTHR42886">
    <property type="entry name" value="RE40534P-RELATED"/>
    <property type="match status" value="1"/>
</dbReference>
<feature type="domain" description="AB hydrolase-1" evidence="2">
    <location>
        <begin position="122"/>
        <end position="346"/>
    </location>
</feature>
<reference evidence="3 4" key="1">
    <citation type="journal article" date="2018" name="Mol. Biol. Evol.">
        <title>Broad Genomic Sampling Reveals a Smut Pathogenic Ancestry of the Fungal Clade Ustilaginomycotina.</title>
        <authorList>
            <person name="Kijpornyongpan T."/>
            <person name="Mondo S.J."/>
            <person name="Barry K."/>
            <person name="Sandor L."/>
            <person name="Lee J."/>
            <person name="Lipzen A."/>
            <person name="Pangilinan J."/>
            <person name="LaButti K."/>
            <person name="Hainaut M."/>
            <person name="Henrissat B."/>
            <person name="Grigoriev I.V."/>
            <person name="Spatafora J.W."/>
            <person name="Aime M.C."/>
        </authorList>
    </citation>
    <scope>NUCLEOTIDE SEQUENCE [LARGE SCALE GENOMIC DNA]</scope>
    <source>
        <strain evidence="3 4">MCA 3645</strain>
    </source>
</reference>
<dbReference type="InParanoid" id="A0A317XMH9"/>
<dbReference type="Pfam" id="PF12697">
    <property type="entry name" value="Abhydrolase_6"/>
    <property type="match status" value="1"/>
</dbReference>
<evidence type="ECO:0000259" key="2">
    <source>
        <dbReference type="Pfam" id="PF12697"/>
    </source>
</evidence>
<evidence type="ECO:0000256" key="1">
    <source>
        <dbReference type="SAM" id="MobiDB-lite"/>
    </source>
</evidence>
<evidence type="ECO:0000313" key="3">
    <source>
        <dbReference type="EMBL" id="PWY99516.1"/>
    </source>
</evidence>
<keyword evidence="3" id="KW-0378">Hydrolase</keyword>
<feature type="region of interest" description="Disordered" evidence="1">
    <location>
        <begin position="446"/>
        <end position="469"/>
    </location>
</feature>
<dbReference type="STRING" id="1882483.A0A317XMH9"/>
<dbReference type="GO" id="GO:0016787">
    <property type="term" value="F:hydrolase activity"/>
    <property type="evidence" value="ECO:0007669"/>
    <property type="project" value="UniProtKB-KW"/>
</dbReference>
<proteinExistence type="predicted"/>
<dbReference type="Proteomes" id="UP000246740">
    <property type="component" value="Unassembled WGS sequence"/>
</dbReference>
<gene>
    <name evidence="3" type="ORF">BCV70DRAFT_177430</name>
</gene>
<organism evidence="3 4">
    <name type="scientific">Testicularia cyperi</name>
    <dbReference type="NCBI Taxonomy" id="1882483"/>
    <lineage>
        <taxon>Eukaryota</taxon>
        <taxon>Fungi</taxon>
        <taxon>Dikarya</taxon>
        <taxon>Basidiomycota</taxon>
        <taxon>Ustilaginomycotina</taxon>
        <taxon>Ustilaginomycetes</taxon>
        <taxon>Ustilaginales</taxon>
        <taxon>Anthracoideaceae</taxon>
        <taxon>Testicularia</taxon>
    </lineage>
</organism>
<dbReference type="InterPro" id="IPR000073">
    <property type="entry name" value="AB_hydrolase_1"/>
</dbReference>
<dbReference type="Gene3D" id="3.40.50.1820">
    <property type="entry name" value="alpha/beta hydrolase"/>
    <property type="match status" value="1"/>
</dbReference>
<dbReference type="EMBL" id="KZ819195">
    <property type="protein sequence ID" value="PWY99516.1"/>
    <property type="molecule type" value="Genomic_DNA"/>
</dbReference>
<dbReference type="OrthoDB" id="9988524at2759"/>
<name>A0A317XMH9_9BASI</name>
<keyword evidence="4" id="KW-1185">Reference proteome</keyword>